<organism evidence="2 3">
    <name type="scientific">Kibdelosporangium aridum</name>
    <dbReference type="NCBI Taxonomy" id="2030"/>
    <lineage>
        <taxon>Bacteria</taxon>
        <taxon>Bacillati</taxon>
        <taxon>Actinomycetota</taxon>
        <taxon>Actinomycetes</taxon>
        <taxon>Pseudonocardiales</taxon>
        <taxon>Pseudonocardiaceae</taxon>
        <taxon>Kibdelosporangium</taxon>
    </lineage>
</organism>
<dbReference type="AlphaFoldDB" id="A0A428ZNH2"/>
<dbReference type="RefSeq" id="WP_037252985.1">
    <property type="nucleotide sequence ID" value="NZ_QHKI01000003.1"/>
</dbReference>
<evidence type="ECO:0000313" key="2">
    <source>
        <dbReference type="EMBL" id="RSM89604.1"/>
    </source>
</evidence>
<dbReference type="EMBL" id="QHKI01000003">
    <property type="protein sequence ID" value="RSM89604.1"/>
    <property type="molecule type" value="Genomic_DNA"/>
</dbReference>
<evidence type="ECO:0000313" key="3">
    <source>
        <dbReference type="Proteomes" id="UP000287547"/>
    </source>
</evidence>
<protein>
    <submittedName>
        <fullName evidence="2">Uncharacterized protein</fullName>
    </submittedName>
</protein>
<evidence type="ECO:0000256" key="1">
    <source>
        <dbReference type="SAM" id="MobiDB-lite"/>
    </source>
</evidence>
<proteinExistence type="predicted"/>
<comment type="caution">
    <text evidence="2">The sequence shown here is derived from an EMBL/GenBank/DDBJ whole genome shotgun (WGS) entry which is preliminary data.</text>
</comment>
<gene>
    <name evidence="2" type="ORF">DMH04_06400</name>
</gene>
<name>A0A428ZNH2_KIBAR</name>
<sequence length="59" mass="6479">MWNVAETQFAIISGDHARQRVATRGEQMATAARRNRGLRWQPGGRPPDAKVPAQRPAAA</sequence>
<accession>A0A428ZNH2</accession>
<reference evidence="2 3" key="1">
    <citation type="submission" date="2018-05" db="EMBL/GenBank/DDBJ databases">
        <title>Evolution of GPA BGCs.</title>
        <authorList>
            <person name="Waglechner N."/>
            <person name="Wright G.D."/>
        </authorList>
    </citation>
    <scope>NUCLEOTIDE SEQUENCE [LARGE SCALE GENOMIC DNA]</scope>
    <source>
        <strain evidence="2 3">A82846</strain>
    </source>
</reference>
<feature type="region of interest" description="Disordered" evidence="1">
    <location>
        <begin position="30"/>
        <end position="59"/>
    </location>
</feature>
<dbReference type="Proteomes" id="UP000287547">
    <property type="component" value="Unassembled WGS sequence"/>
</dbReference>